<evidence type="ECO:0000313" key="2">
    <source>
        <dbReference type="EMBL" id="RSH79290.1"/>
    </source>
</evidence>
<organism evidence="2 3">
    <name type="scientific">Apiotrichum porosum</name>
    <dbReference type="NCBI Taxonomy" id="105984"/>
    <lineage>
        <taxon>Eukaryota</taxon>
        <taxon>Fungi</taxon>
        <taxon>Dikarya</taxon>
        <taxon>Basidiomycota</taxon>
        <taxon>Agaricomycotina</taxon>
        <taxon>Tremellomycetes</taxon>
        <taxon>Trichosporonales</taxon>
        <taxon>Trichosporonaceae</taxon>
        <taxon>Apiotrichum</taxon>
    </lineage>
</organism>
<feature type="region of interest" description="Disordered" evidence="1">
    <location>
        <begin position="169"/>
        <end position="201"/>
    </location>
</feature>
<dbReference type="EMBL" id="RSCE01000010">
    <property type="protein sequence ID" value="RSH79290.1"/>
    <property type="molecule type" value="Genomic_DNA"/>
</dbReference>
<dbReference type="AlphaFoldDB" id="A0A427XK98"/>
<proteinExistence type="predicted"/>
<gene>
    <name evidence="2" type="ORF">EHS24_001330</name>
</gene>
<accession>A0A427XK98</accession>
<dbReference type="RefSeq" id="XP_028474437.1">
    <property type="nucleotide sequence ID" value="XM_028617130.1"/>
</dbReference>
<feature type="region of interest" description="Disordered" evidence="1">
    <location>
        <begin position="137"/>
        <end position="156"/>
    </location>
</feature>
<name>A0A427XK98_9TREE</name>
<evidence type="ECO:0000313" key="3">
    <source>
        <dbReference type="Proteomes" id="UP000279236"/>
    </source>
</evidence>
<reference evidence="2 3" key="1">
    <citation type="submission" date="2018-11" db="EMBL/GenBank/DDBJ databases">
        <title>Genome sequence of Apiotrichum porosum DSM 27194.</title>
        <authorList>
            <person name="Aliyu H."/>
            <person name="Gorte O."/>
            <person name="Ochsenreither K."/>
        </authorList>
    </citation>
    <scope>NUCLEOTIDE SEQUENCE [LARGE SCALE GENOMIC DNA]</scope>
    <source>
        <strain evidence="2 3">DSM 27194</strain>
    </source>
</reference>
<dbReference type="GeneID" id="39585873"/>
<feature type="compositionally biased region" description="Acidic residues" evidence="1">
    <location>
        <begin position="248"/>
        <end position="265"/>
    </location>
</feature>
<keyword evidence="3" id="KW-1185">Reference proteome</keyword>
<evidence type="ECO:0000256" key="1">
    <source>
        <dbReference type="SAM" id="MobiDB-lite"/>
    </source>
</evidence>
<protein>
    <submittedName>
        <fullName evidence="2">Uncharacterized protein</fullName>
    </submittedName>
</protein>
<sequence length="278" mass="30793">MARAASMFMNDIALLVGMPGRPTGRDGYVPPVSGFDDLLGILSTPRAQYDPPYVLQVLKSYIKPRQWRPRARADLERELQVLAALFPEFAPEFRAIHKAYRLPLPLSALPRETTVPRRPTTLYCGFHYLDRAPVVRVQSPTADPPPPYASEDPDPESTQLLALRLATEEDGDPEGEMGEDESAFHTAEQDVSDPTESERAPTALSFHSLSFELDTALHPAFRYLLELGADDAGDVDSLDTTTTLISEADSDEDEDEDEDFDEPSDVECCSIYATEDAD</sequence>
<feature type="compositionally biased region" description="Acidic residues" evidence="1">
    <location>
        <begin position="169"/>
        <end position="181"/>
    </location>
</feature>
<dbReference type="Proteomes" id="UP000279236">
    <property type="component" value="Unassembled WGS sequence"/>
</dbReference>
<feature type="region of interest" description="Disordered" evidence="1">
    <location>
        <begin position="232"/>
        <end position="278"/>
    </location>
</feature>
<comment type="caution">
    <text evidence="2">The sequence shown here is derived from an EMBL/GenBank/DDBJ whole genome shotgun (WGS) entry which is preliminary data.</text>
</comment>
<dbReference type="OrthoDB" id="10655992at2759"/>